<evidence type="ECO:0000313" key="2">
    <source>
        <dbReference type="EMBL" id="MBO8444605.1"/>
    </source>
</evidence>
<proteinExistence type="predicted"/>
<accession>A0A9D9EE49</accession>
<comment type="caution">
    <text evidence="2">The sequence shown here is derived from an EMBL/GenBank/DDBJ whole genome shotgun (WGS) entry which is preliminary data.</text>
</comment>
<reference evidence="2" key="1">
    <citation type="submission" date="2020-10" db="EMBL/GenBank/DDBJ databases">
        <authorList>
            <person name="Gilroy R."/>
        </authorList>
    </citation>
    <scope>NUCLEOTIDE SEQUENCE</scope>
    <source>
        <strain evidence="2">D5-748</strain>
    </source>
</reference>
<gene>
    <name evidence="2" type="ORF">IAC23_02765</name>
</gene>
<sequence>MNNRIAHTLAALALAAAFFTGCSKEGPGRFEGNYSFNTSGTLTLVPQGSGADTGESGSGDTGSTGGTDNSLTVSIPSEGGQMDIVTADKKSGNMIVTMRPLGGGVQVFDAVADGKTITLQPLARVLEISWNGDLLPQTATANVSVSGYGERYNDVIIFRLDYSGTCTAPDGTVYDITESRVDCVAKEND</sequence>
<dbReference type="Proteomes" id="UP000823619">
    <property type="component" value="Unassembled WGS sequence"/>
</dbReference>
<name>A0A9D9EE49_9BACT</name>
<feature type="compositionally biased region" description="Gly residues" evidence="1">
    <location>
        <begin position="56"/>
        <end position="65"/>
    </location>
</feature>
<dbReference type="EMBL" id="JADIMO010000032">
    <property type="protein sequence ID" value="MBO8444605.1"/>
    <property type="molecule type" value="Genomic_DNA"/>
</dbReference>
<evidence type="ECO:0000256" key="1">
    <source>
        <dbReference type="SAM" id="MobiDB-lite"/>
    </source>
</evidence>
<organism evidence="2 3">
    <name type="scientific">Candidatus Cryptobacteroides merdavium</name>
    <dbReference type="NCBI Taxonomy" id="2840769"/>
    <lineage>
        <taxon>Bacteria</taxon>
        <taxon>Pseudomonadati</taxon>
        <taxon>Bacteroidota</taxon>
        <taxon>Bacteroidia</taxon>
        <taxon>Bacteroidales</taxon>
        <taxon>Candidatus Cryptobacteroides</taxon>
    </lineage>
</organism>
<protein>
    <recommendedName>
        <fullName evidence="4">Lipoprotein</fullName>
    </recommendedName>
</protein>
<dbReference type="AlphaFoldDB" id="A0A9D9EE49"/>
<reference evidence="2" key="2">
    <citation type="journal article" date="2021" name="PeerJ">
        <title>Extensive microbial diversity within the chicken gut microbiome revealed by metagenomics and culture.</title>
        <authorList>
            <person name="Gilroy R."/>
            <person name="Ravi A."/>
            <person name="Getino M."/>
            <person name="Pursley I."/>
            <person name="Horton D.L."/>
            <person name="Alikhan N.F."/>
            <person name="Baker D."/>
            <person name="Gharbi K."/>
            <person name="Hall N."/>
            <person name="Watson M."/>
            <person name="Adriaenssens E.M."/>
            <person name="Foster-Nyarko E."/>
            <person name="Jarju S."/>
            <person name="Secka A."/>
            <person name="Antonio M."/>
            <person name="Oren A."/>
            <person name="Chaudhuri R.R."/>
            <person name="La Ragione R."/>
            <person name="Hildebrand F."/>
            <person name="Pallen M.J."/>
        </authorList>
    </citation>
    <scope>NUCLEOTIDE SEQUENCE</scope>
    <source>
        <strain evidence="2">D5-748</strain>
    </source>
</reference>
<evidence type="ECO:0008006" key="4">
    <source>
        <dbReference type="Google" id="ProtNLM"/>
    </source>
</evidence>
<evidence type="ECO:0000313" key="3">
    <source>
        <dbReference type="Proteomes" id="UP000823619"/>
    </source>
</evidence>
<feature type="region of interest" description="Disordered" evidence="1">
    <location>
        <begin position="45"/>
        <end position="77"/>
    </location>
</feature>
<dbReference type="PROSITE" id="PS51257">
    <property type="entry name" value="PROKAR_LIPOPROTEIN"/>
    <property type="match status" value="1"/>
</dbReference>